<dbReference type="PANTHER" id="PTHR47545">
    <property type="entry name" value="MULTIFUNCTIONAL CCA PROTEIN"/>
    <property type="match status" value="1"/>
</dbReference>
<protein>
    <submittedName>
        <fullName evidence="3">tRNA nucleotidyltransferase</fullName>
    </submittedName>
</protein>
<proteinExistence type="predicted"/>
<organism evidence="3 4">
    <name type="scientific">Sulfuriferula multivorans</name>
    <dbReference type="NCBI Taxonomy" id="1559896"/>
    <lineage>
        <taxon>Bacteria</taxon>
        <taxon>Pseudomonadati</taxon>
        <taxon>Pseudomonadota</taxon>
        <taxon>Betaproteobacteria</taxon>
        <taxon>Nitrosomonadales</taxon>
        <taxon>Sulfuricellaceae</taxon>
        <taxon>Sulfuriferula</taxon>
    </lineage>
</organism>
<dbReference type="EMBL" id="BGOW01000006">
    <property type="protein sequence ID" value="GBL45158.1"/>
    <property type="molecule type" value="Genomic_DNA"/>
</dbReference>
<dbReference type="PANTHER" id="PTHR47545:SF1">
    <property type="entry name" value="MULTIFUNCTIONAL CCA PROTEIN"/>
    <property type="match status" value="1"/>
</dbReference>
<dbReference type="AlphaFoldDB" id="A0A401JBV0"/>
<dbReference type="SUPFAM" id="SSF81891">
    <property type="entry name" value="Poly A polymerase C-terminal region-like"/>
    <property type="match status" value="1"/>
</dbReference>
<keyword evidence="4" id="KW-1185">Reference proteome</keyword>
<feature type="domain" description="HD" evidence="2">
    <location>
        <begin position="117"/>
        <end position="218"/>
    </location>
</feature>
<dbReference type="GO" id="GO:0016740">
    <property type="term" value="F:transferase activity"/>
    <property type="evidence" value="ECO:0007669"/>
    <property type="project" value="UniProtKB-KW"/>
</dbReference>
<sequence>MILDTPMPSKFTPLPPELLQTHPALSLLRLAALSAGPDGRLDDETLELMFTQVATGALVGMVAADAWPELVRGLMGQVPSNMFRTLYACGALTEVLPDVAAVFGVPQIADDPPQVDIGQHLLCVLDEAARCGAPLPVRFAAMAMHVGKSDSPPEHLPIHYRHVERGQPRIEAMCERFGISADCRELALLALVECERVHRVSEIRAGPVAAMLERLGAFDRPQHFTQLMTLCACDYRAYPRRTTHDYPKASLLDIALKACAAIDEAGLSADGLQEARAAAIAIAFGSERWSNSQA</sequence>
<dbReference type="Proteomes" id="UP000286806">
    <property type="component" value="Unassembled WGS sequence"/>
</dbReference>
<keyword evidence="3" id="KW-0808">Transferase</keyword>
<dbReference type="Gene3D" id="1.10.3090.10">
    <property type="entry name" value="cca-adding enzyme, domain 2"/>
    <property type="match status" value="1"/>
</dbReference>
<evidence type="ECO:0000259" key="2">
    <source>
        <dbReference type="PROSITE" id="PS51831"/>
    </source>
</evidence>
<name>A0A401JBV0_9PROT</name>
<dbReference type="GO" id="GO:0000166">
    <property type="term" value="F:nucleotide binding"/>
    <property type="evidence" value="ECO:0007669"/>
    <property type="project" value="UniProtKB-KW"/>
</dbReference>
<dbReference type="InterPro" id="IPR050124">
    <property type="entry name" value="tRNA_CCA-adding_enzyme"/>
</dbReference>
<evidence type="ECO:0000256" key="1">
    <source>
        <dbReference type="ARBA" id="ARBA00022741"/>
    </source>
</evidence>
<dbReference type="InterPro" id="IPR006674">
    <property type="entry name" value="HD_domain"/>
</dbReference>
<dbReference type="RefSeq" id="WP_223247674.1">
    <property type="nucleotide sequence ID" value="NZ_BGOW01000006.1"/>
</dbReference>
<keyword evidence="1" id="KW-0547">Nucleotide-binding</keyword>
<comment type="caution">
    <text evidence="3">The sequence shown here is derived from an EMBL/GenBank/DDBJ whole genome shotgun (WGS) entry which is preliminary data.</text>
</comment>
<accession>A0A401JBV0</accession>
<dbReference type="PROSITE" id="PS51831">
    <property type="entry name" value="HD"/>
    <property type="match status" value="1"/>
</dbReference>
<reference evidence="3 4" key="1">
    <citation type="journal article" date="2019" name="Front. Microbiol.">
        <title>Genomes of Neutrophilic Sulfur-Oxidizing Chemolithoautotrophs Representing 9 Proteobacterial Species From 8 Genera.</title>
        <authorList>
            <person name="Watanabe T."/>
            <person name="Kojima H."/>
            <person name="Umezawa K."/>
            <person name="Hori C."/>
            <person name="Takasuka T.E."/>
            <person name="Kato Y."/>
            <person name="Fukui M."/>
        </authorList>
    </citation>
    <scope>NUCLEOTIDE SEQUENCE [LARGE SCALE GENOMIC DNA]</scope>
    <source>
        <strain evidence="3 4">TTN</strain>
    </source>
</reference>
<evidence type="ECO:0000313" key="3">
    <source>
        <dbReference type="EMBL" id="GBL45158.1"/>
    </source>
</evidence>
<gene>
    <name evidence="3" type="ORF">SFMTTN_0962</name>
</gene>
<evidence type="ECO:0000313" key="4">
    <source>
        <dbReference type="Proteomes" id="UP000286806"/>
    </source>
</evidence>